<evidence type="ECO:0000313" key="1">
    <source>
        <dbReference type="EMBL" id="EFJ46754.1"/>
    </source>
</evidence>
<dbReference type="OrthoDB" id="513082at2759"/>
<organism evidence="2">
    <name type="scientific">Volvox carteri f. nagariensis</name>
    <dbReference type="NCBI Taxonomy" id="3068"/>
    <lineage>
        <taxon>Eukaryota</taxon>
        <taxon>Viridiplantae</taxon>
        <taxon>Chlorophyta</taxon>
        <taxon>core chlorophytes</taxon>
        <taxon>Chlorophyceae</taxon>
        <taxon>CS clade</taxon>
        <taxon>Chlamydomonadales</taxon>
        <taxon>Volvocaceae</taxon>
        <taxon>Volvox</taxon>
    </lineage>
</organism>
<dbReference type="EMBL" id="GL378349">
    <property type="protein sequence ID" value="EFJ46754.1"/>
    <property type="molecule type" value="Genomic_DNA"/>
</dbReference>
<reference evidence="1 2" key="1">
    <citation type="journal article" date="2010" name="Science">
        <title>Genomic analysis of organismal complexity in the multicellular green alga Volvox carteri.</title>
        <authorList>
            <person name="Prochnik S.E."/>
            <person name="Umen J."/>
            <person name="Nedelcu A.M."/>
            <person name="Hallmann A."/>
            <person name="Miller S.M."/>
            <person name="Nishii I."/>
            <person name="Ferris P."/>
            <person name="Kuo A."/>
            <person name="Mitros T."/>
            <person name="Fritz-Laylin L.K."/>
            <person name="Hellsten U."/>
            <person name="Chapman J."/>
            <person name="Simakov O."/>
            <person name="Rensing S.A."/>
            <person name="Terry A."/>
            <person name="Pangilinan J."/>
            <person name="Kapitonov V."/>
            <person name="Jurka J."/>
            <person name="Salamov A."/>
            <person name="Shapiro H."/>
            <person name="Schmutz J."/>
            <person name="Grimwood J."/>
            <person name="Lindquist E."/>
            <person name="Lucas S."/>
            <person name="Grigoriev I.V."/>
            <person name="Schmitt R."/>
            <person name="Kirk D."/>
            <person name="Rokhsar D.S."/>
        </authorList>
    </citation>
    <scope>NUCLEOTIDE SEQUENCE [LARGE SCALE GENOMIC DNA]</scope>
    <source>
        <strain evidence="2">f. Nagariensis / Eve</strain>
    </source>
</reference>
<name>D8U0P3_VOLCA</name>
<dbReference type="InParanoid" id="D8U0P3"/>
<dbReference type="AlphaFoldDB" id="D8U0P3"/>
<dbReference type="RefSeq" id="XP_002952283.1">
    <property type="nucleotide sequence ID" value="XM_002952237.1"/>
</dbReference>
<proteinExistence type="predicted"/>
<evidence type="ECO:0000313" key="2">
    <source>
        <dbReference type="Proteomes" id="UP000001058"/>
    </source>
</evidence>
<accession>D8U0P3</accession>
<dbReference type="Proteomes" id="UP000001058">
    <property type="component" value="Unassembled WGS sequence"/>
</dbReference>
<gene>
    <name evidence="1" type="ORF">VOLCADRAFT_105421</name>
</gene>
<protein>
    <submittedName>
        <fullName evidence="1">Uncharacterized protein</fullName>
    </submittedName>
</protein>
<keyword evidence="2" id="KW-1185">Reference proteome</keyword>
<dbReference type="GeneID" id="9628533"/>
<sequence>MFVASGQGQGRRAEYSVDEVSAGLDVLEDFGINCERYEEISGTSQNQFTLKKGTGEVMEETGNWFGGLALDSRVFGVWQKDLARSDSMDAASDLIGLSGFAREGIKLLRGCELSIVNSASFRMAVVSVVPGVKDLNIGTGSEGGRVGAEDPYPINETYPLDGSEASNMRRDLRFGKARGALELTEEGLPRLRLRWENPFAGEGLDEFQLVGQDELHVISTITVNGRTVSYTSVHTRKA</sequence>
<dbReference type="KEGG" id="vcn:VOLCADRAFT_105421"/>